<dbReference type="Gene3D" id="3.40.50.450">
    <property type="match status" value="1"/>
</dbReference>
<feature type="binding site" evidence="13">
    <location>
        <begin position="264"/>
        <end position="266"/>
    </location>
    <ligand>
        <name>substrate</name>
    </ligand>
</feature>
<evidence type="ECO:0000256" key="10">
    <source>
        <dbReference type="ARBA" id="ARBA00023766"/>
    </source>
</evidence>
<evidence type="ECO:0000256" key="1">
    <source>
        <dbReference type="ARBA" id="ARBA00001946"/>
    </source>
</evidence>
<organism evidence="17 18">
    <name type="scientific">Sphagnum jensenii</name>
    <dbReference type="NCBI Taxonomy" id="128206"/>
    <lineage>
        <taxon>Eukaryota</taxon>
        <taxon>Viridiplantae</taxon>
        <taxon>Streptophyta</taxon>
        <taxon>Embryophyta</taxon>
        <taxon>Bryophyta</taxon>
        <taxon>Sphagnophytina</taxon>
        <taxon>Sphagnopsida</taxon>
        <taxon>Sphagnales</taxon>
        <taxon>Sphagnaceae</taxon>
        <taxon>Sphagnum</taxon>
    </lineage>
</organism>
<dbReference type="EMBL" id="OZ023702">
    <property type="protein sequence ID" value="CAK9858490.1"/>
    <property type="molecule type" value="Genomic_DNA"/>
</dbReference>
<keyword evidence="3 13" id="KW-0479">Metal-binding</keyword>
<feature type="compositionally biased region" description="Low complexity" evidence="15">
    <location>
        <begin position="709"/>
        <end position="723"/>
    </location>
</feature>
<comment type="activity regulation">
    <text evidence="13">Allosterically activated by AMP.</text>
</comment>
<evidence type="ECO:0000256" key="3">
    <source>
        <dbReference type="ARBA" id="ARBA00022723"/>
    </source>
</evidence>
<comment type="cofactor">
    <cofactor evidence="1 13">
        <name>Mg(2+)</name>
        <dbReference type="ChEBI" id="CHEBI:18420"/>
    </cofactor>
</comment>
<feature type="compositionally biased region" description="Basic and acidic residues" evidence="15">
    <location>
        <begin position="866"/>
        <end position="876"/>
    </location>
</feature>
<dbReference type="InterPro" id="IPR035966">
    <property type="entry name" value="PKF_sf"/>
</dbReference>
<name>A0ABP1A7Q5_9BRYO</name>
<keyword evidence="6" id="KW-0472">Membrane</keyword>
<dbReference type="HAMAP" id="MF_01981">
    <property type="entry name" value="Phosphofructokinase_II_X"/>
    <property type="match status" value="1"/>
</dbReference>
<evidence type="ECO:0000256" key="5">
    <source>
        <dbReference type="ARBA" id="ARBA00022777"/>
    </source>
</evidence>
<evidence type="ECO:0000256" key="14">
    <source>
        <dbReference type="SAM" id="Coils"/>
    </source>
</evidence>
<feature type="binding site" evidence="13">
    <location>
        <begin position="190"/>
        <end position="193"/>
    </location>
    <ligand>
        <name>ATP</name>
        <dbReference type="ChEBI" id="CHEBI:30616"/>
    </ligand>
</feature>
<dbReference type="CDD" id="cd01853">
    <property type="entry name" value="Toc34_like"/>
    <property type="match status" value="1"/>
</dbReference>
<feature type="region of interest" description="Disordered" evidence="15">
    <location>
        <begin position="1324"/>
        <end position="1359"/>
    </location>
</feature>
<feature type="binding site" evidence="13">
    <location>
        <begin position="165"/>
        <end position="166"/>
    </location>
    <ligand>
        <name>ATP</name>
        <dbReference type="ChEBI" id="CHEBI:30616"/>
    </ligand>
</feature>
<keyword evidence="18" id="KW-1185">Reference proteome</keyword>
<feature type="active site" description="Proton acceptor" evidence="13">
    <location>
        <position position="221"/>
    </location>
</feature>
<keyword evidence="14" id="KW-0175">Coiled coil</keyword>
<keyword evidence="13" id="KW-0963">Cytoplasm</keyword>
<dbReference type="PANTHER" id="PTHR45770">
    <property type="entry name" value="ATP-DEPENDENT 6-PHOSPHOFRUCTOKINASE 1"/>
    <property type="match status" value="1"/>
</dbReference>
<feature type="binding site" evidence="13">
    <location>
        <position position="102"/>
    </location>
    <ligand>
        <name>ATP</name>
        <dbReference type="ChEBI" id="CHEBI:30616"/>
    </ligand>
</feature>
<dbReference type="Proteomes" id="UP001497522">
    <property type="component" value="Chromosome 1"/>
</dbReference>
<keyword evidence="7 13" id="KW-0067">ATP-binding</keyword>
<feature type="coiled-coil region" evidence="14">
    <location>
        <begin position="1363"/>
        <end position="1421"/>
    </location>
</feature>
<dbReference type="Pfam" id="PF11886">
    <property type="entry name" value="TOC159_MAD"/>
    <property type="match status" value="1"/>
</dbReference>
<feature type="compositionally biased region" description="Basic and acidic residues" evidence="15">
    <location>
        <begin position="826"/>
        <end position="836"/>
    </location>
</feature>
<dbReference type="Gene3D" id="3.40.50.300">
    <property type="entry name" value="P-loop containing nucleotide triphosphate hydrolases"/>
    <property type="match status" value="1"/>
</dbReference>
<dbReference type="InterPro" id="IPR006703">
    <property type="entry name" value="G_AIG1"/>
</dbReference>
<feature type="compositionally biased region" description="Acidic residues" evidence="15">
    <location>
        <begin position="570"/>
        <end position="604"/>
    </location>
</feature>
<reference evidence="17 18" key="1">
    <citation type="submission" date="2024-03" db="EMBL/GenBank/DDBJ databases">
        <authorList>
            <consortium name="ELIXIR-Norway"/>
            <consortium name="Elixir Norway"/>
        </authorList>
    </citation>
    <scope>NUCLEOTIDE SEQUENCE [LARGE SCALE GENOMIC DNA]</scope>
</reference>
<dbReference type="InterPro" id="IPR022953">
    <property type="entry name" value="ATP_PFK"/>
</dbReference>
<feature type="compositionally biased region" description="Acidic residues" evidence="15">
    <location>
        <begin position="620"/>
        <end position="649"/>
    </location>
</feature>
<dbReference type="InterPro" id="IPR050929">
    <property type="entry name" value="PFKA"/>
</dbReference>
<sequence>MSVNAGSSSKILTGSGGAVLEDVPHLTDWLPDLPTYANPLKHNPAYSAVRQYFVENTDVVAKDVVVNLNTAGDGIHFRRAGPRDKIYFKPGEVKACIVTCGGLCPGLNTVIREIVCGLWTQYGVREIYGIHGGYRGFYSRNTTDLSPKVVNDIHKRGGTVLGTSRGGHDTSKIVDSIEDRGINQVYIIGGDGTQRGANVIHEECKRRGLKVVVAGIPKTIDNDIEIIDKSFGFDTAVEEAQRAINAAHVEAESIQNGVGLVKLMGRYSGYIAMHATLASRDVDLCLIPEVPFYMDGPGGLLEFAKQRLRENGHMVIVVAEGAGQELMAESMGSLDKLSDASGNRLLLDVGLWLCQHLKDHFVKEFKEPLNLKYIDPTYMIRAIPSNASDNVYCTLLAHSAIHGAMAGYCGFTVGPVNNRHCYIPISRVTATQRQVNIADRMWARLLSSTNQPDFLRYKKAMQELPRKEEEEEADVGLLDEEEFKEKIKDVARSKELSVDDDASGVSSIIDALIPLVVLQGQQDQTNFSAESPKVLVEQTKLGGDNGEIFEDNDEDDLTIARVQEDKETLQEDDAEDMEDEEEEEEADIDEDDEEEEEEEEEEENFNVLKGVMPVAKPSTDDEELIEEEEEEDDDVDDDDERDGEEEENETLFHTRNENVDETLPRIIARESKDDETEEEAIATGAGGAEPEIEDNNNQVESLADAVVLPSESGSNSVGNEEPNILQEPSREMKEDQVHIDDQIEKVPSGAWEGSEDHKETESDADVLVANEAPTGELSKEESDAPMIVSEAGIAQPEKIEEDVAAAPEESSNSEEDATQMAPINKEQVEPGKKDEEGVPEGALGEESDGLRAVDNRAPTESAINSEEPREEVKIEEDSSLSGIPGQISNDEDDDYDDDDDDDDEHRNLDAAKALAALVKSASGKTDPGSAKSNLPSLGAAGPSLPQRPVGRNRSATASEPTVRNPPRSNVANASQLSAPADENPSSGDGNDGSDETHEKLQNIRVKFLRLAHRLDQSPQNVVVAQVLYRLGLAEQLRGGRSASRAGAFSFDRANAIAEEQEASGQEEELDFVCTVLLLGKTGVGKSATINSIFDEPRTSTNAFHPSTKKVQEIIGNVHGIKVRVIDTPGLLPSVMDQQHNERIMGSVKQFIQKSSPDIVLYFDRLDMQSRDYGDLPLLRTITDVFGAAVWFNAIVVLTHASSAPPDGPNGVPLSYEMFVAQRSHVVQQTIRQAAGDMRLMNPVSLVENHPACRTNRAGERVLPNGQIWKPQLLLLCFASKILAEANSLLKLQDTSTPGRPFGQRPRVPPLPFLLSSLLQSRAQLKVPDEQQLGDEDDTDDDDDSADSDADDYDDLPPFRPLAKEELDELSKEQKQQYAEELADREMLFQKKQWREELQRRKEMKRRAMAMSQEELAQAEEVMDDDGGRAAAVPVPMPDMTLPPSFDSDNPTHRYRYLETANQWLVRPVLETHGWDHDAGYDGFNVEKLFVVAEKIPASISGQVTKDKKEAQVNFEAAASFKHGEDKTTLAGFDIQTIGKDLGYTVRSETQFSNFKKNKTTAGLTFTLLGDTVAAGLKLEDRLLVGKRLKMVVNGGVLTGRGDKAFGGSLEATLKGKDYPLSRTLSTLGLSVMDWHGDLAIGGNLQSQFMVGKTMLVTRANLNNRGAGQLSIRASSSEQLQMVLIGIIPILRSLINFQFGATQPSQ</sequence>
<dbReference type="SUPFAM" id="SSF53784">
    <property type="entry name" value="Phosphofructokinase"/>
    <property type="match status" value="1"/>
</dbReference>
<dbReference type="InterPro" id="IPR027417">
    <property type="entry name" value="P-loop_NTPase"/>
</dbReference>
<feature type="domain" description="AIG1-type G" evidence="16">
    <location>
        <begin position="1070"/>
        <end position="1299"/>
    </location>
</feature>
<evidence type="ECO:0000313" key="17">
    <source>
        <dbReference type="EMBL" id="CAK9858490.1"/>
    </source>
</evidence>
<feature type="compositionally biased region" description="Acidic residues" evidence="15">
    <location>
        <begin position="889"/>
        <end position="903"/>
    </location>
</feature>
<feature type="region of interest" description="Disordered" evidence="15">
    <location>
        <begin position="563"/>
        <end position="996"/>
    </location>
</feature>
<evidence type="ECO:0000256" key="11">
    <source>
        <dbReference type="ARBA" id="ARBA00023775"/>
    </source>
</evidence>
<keyword evidence="2 13" id="KW-0808">Transferase</keyword>
<dbReference type="InterPro" id="IPR012004">
    <property type="entry name" value="PyroP-dep_PFK_TP0108"/>
</dbReference>
<evidence type="ECO:0000256" key="9">
    <source>
        <dbReference type="ARBA" id="ARBA00023152"/>
    </source>
</evidence>
<evidence type="ECO:0000256" key="6">
    <source>
        <dbReference type="ARBA" id="ARBA00022805"/>
    </source>
</evidence>
<dbReference type="EC" id="2.7.1.11" evidence="13"/>
<dbReference type="SUPFAM" id="SSF52540">
    <property type="entry name" value="P-loop containing nucleoside triphosphate hydrolases"/>
    <property type="match status" value="1"/>
</dbReference>
<evidence type="ECO:0000256" key="15">
    <source>
        <dbReference type="SAM" id="MobiDB-lite"/>
    </source>
</evidence>
<gene>
    <name evidence="13" type="primary">PFK</name>
    <name evidence="17" type="ORF">CSSPJE1EN2_LOCUS1485</name>
</gene>
<feature type="binding site" evidence="13">
    <location>
        <position position="191"/>
    </location>
    <ligand>
        <name>Mg(2+)</name>
        <dbReference type="ChEBI" id="CHEBI:18420"/>
        <note>catalytic</note>
    </ligand>
</feature>
<comment type="similarity">
    <text evidence="13">Belongs to the phosphofructokinase type A (PFKA) family. PPi-dependent PFK group II subfamily. Atypical ATP-dependent clade 'X' sub-subfamily.</text>
</comment>
<keyword evidence="9 13" id="KW-0324">Glycolysis</keyword>
<evidence type="ECO:0000256" key="7">
    <source>
        <dbReference type="ARBA" id="ARBA00022840"/>
    </source>
</evidence>
<comment type="subcellular location">
    <subcellularLocation>
        <location evidence="13">Cytoplasm</location>
    </subcellularLocation>
    <subcellularLocation>
        <location evidence="10">Plastid</location>
        <location evidence="10">Chloroplast outer membrane</location>
        <topology evidence="10">Single-pass membrane protein</topology>
    </subcellularLocation>
</comment>
<feature type="binding site" evidence="13">
    <location>
        <begin position="219"/>
        <end position="221"/>
    </location>
    <ligand>
        <name>substrate</name>
    </ligand>
</feature>
<protein>
    <recommendedName>
        <fullName evidence="13">ATP-dependent 6-phosphofructokinase</fullName>
        <shortName evidence="13">ATP-PFK</shortName>
        <shortName evidence="13">Phosphofructokinase</shortName>
        <ecNumber evidence="13">2.7.1.11</ecNumber>
    </recommendedName>
    <alternativeName>
        <fullName evidence="13">Phosphohexokinase</fullName>
    </alternativeName>
</protein>
<comment type="subunit">
    <text evidence="13">Homotetramer.</text>
</comment>
<feature type="site" description="Important for substrate specificity; cannot use PPi as phosphoryl donor" evidence="13">
    <location>
        <position position="192"/>
    </location>
</feature>
<comment type="function">
    <text evidence="13">Catalyzes the phosphorylation of D-fructose 6-phosphate to fructose 1,6-bisphosphate by ATP, the first committing step of glycolysis.</text>
</comment>
<feature type="binding site" evidence="13">
    <location>
        <begin position="378"/>
        <end position="381"/>
    </location>
    <ligand>
        <name>substrate</name>
    </ligand>
</feature>
<dbReference type="Pfam" id="PF00365">
    <property type="entry name" value="PFK"/>
    <property type="match status" value="1"/>
</dbReference>
<evidence type="ECO:0000256" key="4">
    <source>
        <dbReference type="ARBA" id="ARBA00022741"/>
    </source>
</evidence>
<feature type="compositionally biased region" description="Polar residues" evidence="15">
    <location>
        <begin position="953"/>
        <end position="988"/>
    </location>
</feature>
<dbReference type="NCBIfam" id="NF005301">
    <property type="entry name" value="PRK06830.1"/>
    <property type="match status" value="1"/>
</dbReference>
<feature type="binding site" evidence="13">
    <location>
        <position position="320"/>
    </location>
    <ligand>
        <name>substrate</name>
    </ligand>
</feature>
<dbReference type="NCBIfam" id="TIGR00993">
    <property type="entry name" value="3a0901s04IAP86"/>
    <property type="match status" value="1"/>
</dbReference>
<feature type="compositionally biased region" description="Acidic residues" evidence="15">
    <location>
        <begin position="1331"/>
        <end position="1354"/>
    </location>
</feature>
<keyword evidence="5 13" id="KW-0418">Kinase</keyword>
<dbReference type="InterPro" id="IPR024283">
    <property type="entry name" value="TOC159_MAD"/>
</dbReference>
<keyword evidence="8 13" id="KW-0460">Magnesium</keyword>
<evidence type="ECO:0000313" key="18">
    <source>
        <dbReference type="Proteomes" id="UP001497522"/>
    </source>
</evidence>
<dbReference type="PRINTS" id="PR00476">
    <property type="entry name" value="PHFRCTKINASE"/>
</dbReference>
<dbReference type="InterPro" id="IPR000023">
    <property type="entry name" value="Phosphofructokinase_dom"/>
</dbReference>
<keyword evidence="4 13" id="KW-0547">Nucleotide-binding</keyword>
<accession>A0ABP1A7Q5</accession>
<evidence type="ECO:0000256" key="13">
    <source>
        <dbReference type="HAMAP-Rule" id="MF_03186"/>
    </source>
</evidence>
<evidence type="ECO:0000256" key="2">
    <source>
        <dbReference type="ARBA" id="ARBA00022679"/>
    </source>
</evidence>
<evidence type="ECO:0000259" key="16">
    <source>
        <dbReference type="PROSITE" id="PS51720"/>
    </source>
</evidence>
<keyword evidence="13" id="KW-0021">Allosteric enzyme</keyword>
<dbReference type="InterPro" id="IPR005690">
    <property type="entry name" value="Toc86_159"/>
</dbReference>
<comment type="similarity">
    <text evidence="11">Belongs to the TRAFAC class TrmE-Era-EngA-EngB-Septin-like GTPase superfamily. AIG1/Toc34/Toc159-like paraseptin GTPase family. TOC159 subfamily.</text>
</comment>
<evidence type="ECO:0000256" key="8">
    <source>
        <dbReference type="ARBA" id="ARBA00022842"/>
    </source>
</evidence>
<comment type="catalytic activity">
    <reaction evidence="12 13">
        <text>beta-D-fructose 6-phosphate + ATP = beta-D-fructose 1,6-bisphosphate + ADP + H(+)</text>
        <dbReference type="Rhea" id="RHEA:16109"/>
        <dbReference type="ChEBI" id="CHEBI:15378"/>
        <dbReference type="ChEBI" id="CHEBI:30616"/>
        <dbReference type="ChEBI" id="CHEBI:32966"/>
        <dbReference type="ChEBI" id="CHEBI:57634"/>
        <dbReference type="ChEBI" id="CHEBI:456216"/>
        <dbReference type="EC" id="2.7.1.11"/>
    </reaction>
</comment>
<evidence type="ECO:0000256" key="12">
    <source>
        <dbReference type="ARBA" id="ARBA00048070"/>
    </source>
</evidence>
<proteinExistence type="inferred from homology"/>
<keyword evidence="6" id="KW-0934">Plastid</keyword>
<comment type="pathway">
    <text evidence="13">Carbohydrate degradation; glycolysis; D-glyceraldehyde 3-phosphate and glycerone phosphate from D-glucose: step 3/4.</text>
</comment>
<dbReference type="Pfam" id="PF04548">
    <property type="entry name" value="AIG1"/>
    <property type="match status" value="1"/>
</dbReference>
<keyword evidence="6" id="KW-1002">Plastid outer membrane</keyword>
<dbReference type="PROSITE" id="PS51720">
    <property type="entry name" value="G_AIG1"/>
    <property type="match status" value="1"/>
</dbReference>
<feature type="compositionally biased region" description="Basic and acidic residues" evidence="15">
    <location>
        <begin position="728"/>
        <end position="744"/>
    </location>
</feature>
<feature type="compositionally biased region" description="Low complexity" evidence="15">
    <location>
        <begin position="910"/>
        <end position="922"/>
    </location>
</feature>